<dbReference type="Gene3D" id="3.40.50.1820">
    <property type="entry name" value="alpha/beta hydrolase"/>
    <property type="match status" value="1"/>
</dbReference>
<protein>
    <recommendedName>
        <fullName evidence="1">Alpha/beta hydrolase fold-3 domain-containing protein</fullName>
    </recommendedName>
</protein>
<reference evidence="2" key="2">
    <citation type="submission" date="2024-10" db="UniProtKB">
        <authorList>
            <consortium name="EnsemblProtists"/>
        </authorList>
    </citation>
    <scope>IDENTIFICATION</scope>
</reference>
<dbReference type="HOGENOM" id="CLU_1013479_0_0_1"/>
<dbReference type="KEGG" id="ehx:EMIHUDRAFT_117381"/>
<evidence type="ECO:0000259" key="1">
    <source>
        <dbReference type="Pfam" id="PF07859"/>
    </source>
</evidence>
<feature type="domain" description="Alpha/beta hydrolase fold-3" evidence="1">
    <location>
        <begin position="35"/>
        <end position="134"/>
    </location>
</feature>
<dbReference type="EnsemblProtists" id="EOD21090">
    <property type="protein sequence ID" value="EOD21090"/>
    <property type="gene ID" value="EMIHUDRAFT_117381"/>
</dbReference>
<dbReference type="InterPro" id="IPR013094">
    <property type="entry name" value="AB_hydrolase_3"/>
</dbReference>
<dbReference type="GeneID" id="17266649"/>
<accession>A0A0D3JC55</accession>
<dbReference type="PaxDb" id="2903-EOD21090"/>
<dbReference type="SUPFAM" id="SSF53474">
    <property type="entry name" value="alpha/beta-Hydrolases"/>
    <property type="match status" value="1"/>
</dbReference>
<evidence type="ECO:0000313" key="3">
    <source>
        <dbReference type="Proteomes" id="UP000013827"/>
    </source>
</evidence>
<dbReference type="AlphaFoldDB" id="A0A0D3JC55"/>
<organism evidence="2 3">
    <name type="scientific">Emiliania huxleyi (strain CCMP1516)</name>
    <dbReference type="NCBI Taxonomy" id="280463"/>
    <lineage>
        <taxon>Eukaryota</taxon>
        <taxon>Haptista</taxon>
        <taxon>Haptophyta</taxon>
        <taxon>Prymnesiophyceae</taxon>
        <taxon>Isochrysidales</taxon>
        <taxon>Noelaerhabdaceae</taxon>
        <taxon>Emiliania</taxon>
    </lineage>
</organism>
<dbReference type="eggNOG" id="ENOG502SQ4H">
    <property type="taxonomic scope" value="Eukaryota"/>
</dbReference>
<keyword evidence="3" id="KW-1185">Reference proteome</keyword>
<dbReference type="GO" id="GO:0016787">
    <property type="term" value="F:hydrolase activity"/>
    <property type="evidence" value="ECO:0007669"/>
    <property type="project" value="InterPro"/>
</dbReference>
<evidence type="ECO:0000313" key="2">
    <source>
        <dbReference type="EnsemblProtists" id="EOD21090"/>
    </source>
</evidence>
<dbReference type="InterPro" id="IPR029058">
    <property type="entry name" value="AB_hydrolase_fold"/>
</dbReference>
<sequence>MSRATIELATTATADGLSSIALKICSPPSPIAAAVFAHGGCFSDGCSQSHPAVTEALAGIGIASVSSTYRQGAAHPHPTAQHDLACVAEFARRRWPSLPLGVIGSSSGGWHALALSRTIEGMRFCVALCPVADPLLRAEYLRECVQGTAAVAGWRVCHEPSVAGRMLAKQLGAPGRGYWGDDESMRAAGEMLLPAHAVPTMLVLGGVDKNVPLRVAEGVQGWAHRTLILGGMGHEIQDAPPAANSWVPDVKAFVASALVGTAAATKGAPCDQEAP</sequence>
<proteinExistence type="predicted"/>
<reference evidence="3" key="1">
    <citation type="journal article" date="2013" name="Nature">
        <title>Pan genome of the phytoplankton Emiliania underpins its global distribution.</title>
        <authorList>
            <person name="Read B.A."/>
            <person name="Kegel J."/>
            <person name="Klute M.J."/>
            <person name="Kuo A."/>
            <person name="Lefebvre S.C."/>
            <person name="Maumus F."/>
            <person name="Mayer C."/>
            <person name="Miller J."/>
            <person name="Monier A."/>
            <person name="Salamov A."/>
            <person name="Young J."/>
            <person name="Aguilar M."/>
            <person name="Claverie J.M."/>
            <person name="Frickenhaus S."/>
            <person name="Gonzalez K."/>
            <person name="Herman E.K."/>
            <person name="Lin Y.C."/>
            <person name="Napier J."/>
            <person name="Ogata H."/>
            <person name="Sarno A.F."/>
            <person name="Shmutz J."/>
            <person name="Schroeder D."/>
            <person name="de Vargas C."/>
            <person name="Verret F."/>
            <person name="von Dassow P."/>
            <person name="Valentin K."/>
            <person name="Van de Peer Y."/>
            <person name="Wheeler G."/>
            <person name="Dacks J.B."/>
            <person name="Delwiche C.F."/>
            <person name="Dyhrman S.T."/>
            <person name="Glockner G."/>
            <person name="John U."/>
            <person name="Richards T."/>
            <person name="Worden A.Z."/>
            <person name="Zhang X."/>
            <person name="Grigoriev I.V."/>
            <person name="Allen A.E."/>
            <person name="Bidle K."/>
            <person name="Borodovsky M."/>
            <person name="Bowler C."/>
            <person name="Brownlee C."/>
            <person name="Cock J.M."/>
            <person name="Elias M."/>
            <person name="Gladyshev V.N."/>
            <person name="Groth M."/>
            <person name="Guda C."/>
            <person name="Hadaegh A."/>
            <person name="Iglesias-Rodriguez M.D."/>
            <person name="Jenkins J."/>
            <person name="Jones B.M."/>
            <person name="Lawson T."/>
            <person name="Leese F."/>
            <person name="Lindquist E."/>
            <person name="Lobanov A."/>
            <person name="Lomsadze A."/>
            <person name="Malik S.B."/>
            <person name="Marsh M.E."/>
            <person name="Mackinder L."/>
            <person name="Mock T."/>
            <person name="Mueller-Roeber B."/>
            <person name="Pagarete A."/>
            <person name="Parker M."/>
            <person name="Probert I."/>
            <person name="Quesneville H."/>
            <person name="Raines C."/>
            <person name="Rensing S.A."/>
            <person name="Riano-Pachon D.M."/>
            <person name="Richier S."/>
            <person name="Rokitta S."/>
            <person name="Shiraiwa Y."/>
            <person name="Soanes D.M."/>
            <person name="van der Giezen M."/>
            <person name="Wahlund T.M."/>
            <person name="Williams B."/>
            <person name="Wilson W."/>
            <person name="Wolfe G."/>
            <person name="Wurch L.L."/>
        </authorList>
    </citation>
    <scope>NUCLEOTIDE SEQUENCE</scope>
</reference>
<name>A0A0D3JC55_EMIH1</name>
<dbReference type="RefSeq" id="XP_005773519.1">
    <property type="nucleotide sequence ID" value="XM_005773462.1"/>
</dbReference>
<dbReference type="Proteomes" id="UP000013827">
    <property type="component" value="Unassembled WGS sequence"/>
</dbReference>
<dbReference type="Pfam" id="PF07859">
    <property type="entry name" value="Abhydrolase_3"/>
    <property type="match status" value="1"/>
</dbReference>